<dbReference type="Gene3D" id="3.90.1200.10">
    <property type="match status" value="1"/>
</dbReference>
<dbReference type="Pfam" id="PF01633">
    <property type="entry name" value="Choline_kinase"/>
    <property type="match status" value="1"/>
</dbReference>
<keyword evidence="5" id="KW-1185">Reference proteome</keyword>
<dbReference type="PANTHER" id="PTHR22603:SF66">
    <property type="entry name" value="ETHANOLAMINE KINASE"/>
    <property type="match status" value="1"/>
</dbReference>
<reference evidence="5" key="1">
    <citation type="journal article" date="2023" name="Commun. Biol.">
        <title>Genome analysis of Parmales, the sister group of diatoms, reveals the evolutionary specialization of diatoms from phago-mixotrophs to photoautotrophs.</title>
        <authorList>
            <person name="Ban H."/>
            <person name="Sato S."/>
            <person name="Yoshikawa S."/>
            <person name="Yamada K."/>
            <person name="Nakamura Y."/>
            <person name="Ichinomiya M."/>
            <person name="Sato N."/>
            <person name="Blanc-Mathieu R."/>
            <person name="Endo H."/>
            <person name="Kuwata A."/>
            <person name="Ogata H."/>
        </authorList>
    </citation>
    <scope>NUCLEOTIDE SEQUENCE [LARGE SCALE GENOMIC DNA]</scope>
    <source>
        <strain evidence="5">NIES 3700</strain>
    </source>
</reference>
<organism evidence="4 5">
    <name type="scientific">Triparma laevis f. longispina</name>
    <dbReference type="NCBI Taxonomy" id="1714387"/>
    <lineage>
        <taxon>Eukaryota</taxon>
        <taxon>Sar</taxon>
        <taxon>Stramenopiles</taxon>
        <taxon>Ochrophyta</taxon>
        <taxon>Bolidophyceae</taxon>
        <taxon>Parmales</taxon>
        <taxon>Triparmaceae</taxon>
        <taxon>Triparma</taxon>
    </lineage>
</organism>
<dbReference type="PANTHER" id="PTHR22603">
    <property type="entry name" value="CHOLINE/ETHANOALAMINE KINASE"/>
    <property type="match status" value="1"/>
</dbReference>
<protein>
    <recommendedName>
        <fullName evidence="3">ethanolamine kinase</fullName>
        <ecNumber evidence="3">2.7.1.82</ecNumber>
    </recommendedName>
</protein>
<dbReference type="GO" id="GO:0004305">
    <property type="term" value="F:ethanolamine kinase activity"/>
    <property type="evidence" value="ECO:0007669"/>
    <property type="project" value="UniProtKB-EC"/>
</dbReference>
<dbReference type="OrthoDB" id="10267235at2759"/>
<evidence type="ECO:0000256" key="2">
    <source>
        <dbReference type="ARBA" id="ARBA00038211"/>
    </source>
</evidence>
<dbReference type="Gene3D" id="3.30.200.20">
    <property type="entry name" value="Phosphorylase Kinase, domain 1"/>
    <property type="match status" value="1"/>
</dbReference>
<comment type="pathway">
    <text evidence="1">Phospholipid metabolism; phosphatidylethanolamine biosynthesis; phosphatidylethanolamine from ethanolamine: step 1/3.</text>
</comment>
<comment type="caution">
    <text evidence="4">The sequence shown here is derived from an EMBL/GenBank/DDBJ whole genome shotgun (WGS) entry which is preliminary data.</text>
</comment>
<evidence type="ECO:0000313" key="5">
    <source>
        <dbReference type="Proteomes" id="UP001165122"/>
    </source>
</evidence>
<gene>
    <name evidence="4" type="ORF">TrLO_g9141</name>
</gene>
<dbReference type="SUPFAM" id="SSF56112">
    <property type="entry name" value="Protein kinase-like (PK-like)"/>
    <property type="match status" value="1"/>
</dbReference>
<accession>A0A9W7A4S3</accession>
<evidence type="ECO:0000256" key="1">
    <source>
        <dbReference type="ARBA" id="ARBA00037883"/>
    </source>
</evidence>
<dbReference type="AlphaFoldDB" id="A0A9W7A4S3"/>
<dbReference type="GO" id="GO:0006646">
    <property type="term" value="P:phosphatidylethanolamine biosynthetic process"/>
    <property type="evidence" value="ECO:0007669"/>
    <property type="project" value="TreeGrafter"/>
</dbReference>
<dbReference type="Proteomes" id="UP001165122">
    <property type="component" value="Unassembled WGS sequence"/>
</dbReference>
<comment type="similarity">
    <text evidence="2">Belongs to the choline/ethanolamine kinase family.</text>
</comment>
<evidence type="ECO:0000256" key="3">
    <source>
        <dbReference type="ARBA" id="ARBA00038874"/>
    </source>
</evidence>
<dbReference type="InterPro" id="IPR011009">
    <property type="entry name" value="Kinase-like_dom_sf"/>
</dbReference>
<evidence type="ECO:0000313" key="4">
    <source>
        <dbReference type="EMBL" id="GMH61929.1"/>
    </source>
</evidence>
<proteinExistence type="inferred from homology"/>
<sequence length="386" mass="43335">MTNKNPFVAARESNATPCLVCGHPYILDEIDKNLKGEELKTRILEIFTLMSPLSPSLTPTTPSTLTPISGGITNALYLLTLPTSKYLLRIFGGEGMINRDSETLTYSNLSTYLGGVSYHGRFGNGRIEGFLEDFKACDLESMRGKDVIESVVKLHGYVPEGGVGECELWEQLETWFGEAKDSKTKVNLKLINEIDLNKLQTRVQKLKRQIQSSSSAKIVFSHNDLLSANIMRSGSKIQLIDFEYGGANYAAFDLANHFNEYAGGTVDGVPDYGLLPGEGEKREWVDEYCRLTGGGEGMFDLVEGFQELNNYYWGLWAIVQARNEGVKDFPYDRYAWERVRQGEKERKKREEGRWGWKDYLGVIFVAGVVGWGVSKVLDAVDKKIKK</sequence>
<dbReference type="EMBL" id="BRXW01000512">
    <property type="protein sequence ID" value="GMH61929.1"/>
    <property type="molecule type" value="Genomic_DNA"/>
</dbReference>
<dbReference type="EC" id="2.7.1.82" evidence="3"/>
<dbReference type="GO" id="GO:0005737">
    <property type="term" value="C:cytoplasm"/>
    <property type="evidence" value="ECO:0007669"/>
    <property type="project" value="TreeGrafter"/>
</dbReference>
<name>A0A9W7A4S3_9STRA</name>